<protein>
    <submittedName>
        <fullName evidence="3">TIR-NBS-LRR resistance protein</fullName>
    </submittedName>
</protein>
<dbReference type="Pfam" id="PF01582">
    <property type="entry name" value="TIR"/>
    <property type="match status" value="1"/>
</dbReference>
<proteinExistence type="predicted"/>
<dbReference type="Gene3D" id="3.40.50.10140">
    <property type="entry name" value="Toll/interleukin-1 receptor homology (TIR) domain"/>
    <property type="match status" value="1"/>
</dbReference>
<dbReference type="InterPro" id="IPR027417">
    <property type="entry name" value="P-loop_NTPase"/>
</dbReference>
<dbReference type="PROSITE" id="PS50104">
    <property type="entry name" value="TIR"/>
    <property type="match status" value="1"/>
</dbReference>
<accession>A0A2K3PKD3</accession>
<feature type="domain" description="TIR" evidence="2">
    <location>
        <begin position="8"/>
        <end position="174"/>
    </location>
</feature>
<dbReference type="InterPro" id="IPR042197">
    <property type="entry name" value="Apaf_helical"/>
</dbReference>
<evidence type="ECO:0000313" key="4">
    <source>
        <dbReference type="EMBL" id="PNY15875.1"/>
    </source>
</evidence>
<dbReference type="FunFam" id="3.40.50.10140:FF:000007">
    <property type="entry name" value="Disease resistance protein (TIR-NBS-LRR class)"/>
    <property type="match status" value="1"/>
</dbReference>
<dbReference type="InterPro" id="IPR002182">
    <property type="entry name" value="NB-ARC"/>
</dbReference>
<name>A0A2K3PKD3_TRIPR</name>
<dbReference type="Pfam" id="PF00931">
    <property type="entry name" value="NB-ARC"/>
    <property type="match status" value="1"/>
</dbReference>
<dbReference type="GO" id="GO:0007165">
    <property type="term" value="P:signal transduction"/>
    <property type="evidence" value="ECO:0007669"/>
    <property type="project" value="InterPro"/>
</dbReference>
<organism evidence="3 5">
    <name type="scientific">Trifolium pratense</name>
    <name type="common">Red clover</name>
    <dbReference type="NCBI Taxonomy" id="57577"/>
    <lineage>
        <taxon>Eukaryota</taxon>
        <taxon>Viridiplantae</taxon>
        <taxon>Streptophyta</taxon>
        <taxon>Embryophyta</taxon>
        <taxon>Tracheophyta</taxon>
        <taxon>Spermatophyta</taxon>
        <taxon>Magnoliopsida</taxon>
        <taxon>eudicotyledons</taxon>
        <taxon>Gunneridae</taxon>
        <taxon>Pentapetalae</taxon>
        <taxon>rosids</taxon>
        <taxon>fabids</taxon>
        <taxon>Fabales</taxon>
        <taxon>Fabaceae</taxon>
        <taxon>Papilionoideae</taxon>
        <taxon>50 kb inversion clade</taxon>
        <taxon>NPAAA clade</taxon>
        <taxon>Hologalegina</taxon>
        <taxon>IRL clade</taxon>
        <taxon>Trifolieae</taxon>
        <taxon>Trifolium</taxon>
    </lineage>
</organism>
<reference evidence="3 5" key="2">
    <citation type="journal article" date="2017" name="Front. Plant Sci.">
        <title>Gene Classification and Mining of Molecular Markers Useful in Red Clover (Trifolium pratense) Breeding.</title>
        <authorList>
            <person name="Istvanek J."/>
            <person name="Dluhosova J."/>
            <person name="Dluhos P."/>
            <person name="Patkova L."/>
            <person name="Nedelnik J."/>
            <person name="Repkova J."/>
        </authorList>
    </citation>
    <scope>NUCLEOTIDE SEQUENCE [LARGE SCALE GENOMIC DNA]</scope>
    <source>
        <strain evidence="5">cv. Tatra</strain>
        <tissue evidence="3">Young leaves</tissue>
    </source>
</reference>
<dbReference type="ExpressionAtlas" id="A0A2K3PKD3">
    <property type="expression patterns" value="baseline"/>
</dbReference>
<sequence length="500" mass="58021">MITLRGKYAYDVFVSFRGADTRCNVTDHLFAAFKRKGIVSFKDDKNLRKGESIAPELRRAIEGSRIFIVVFSKNYAFSTWCLQELDQILYYALISGRRVLPIFYDVDPSEVRHQKGRYAKAFEKHEERLKHDLEVVRRWRTALTRVANITGWDLRHKRQYAEIEKIAQQIRDSFCPKFSSLPKDIVGMISPIEELENRLFLDSANDVQVVGICGMRGIGKSTLAAVLYDRIFHEFEASCVIEDVSKIYRVDGAIGAQKQILRQTLKEEHLRVCNPYEATILIRSRMLHLKALVILDNVDQIEQLEKLAVNRECFAAGSRIIIITRYEHILKEYGVDGVYKVPLLNQIDSIQLLFYQKAFRCADITSYYEQLACDMLHYANGLPLAIKILGSFLFTLHTSEWRNALVRLRESPNENIIDVLQSKYQYPLRPSMYHYNGRCRDQTKCTTVEVHPRGDNHYMEQRYIQGYPVQPSRLSYVNSSEPESTLFMFNDENANSCSIM</sequence>
<dbReference type="EMBL" id="ASHM01007941">
    <property type="protein sequence ID" value="PNY15751.1"/>
    <property type="molecule type" value="Genomic_DNA"/>
</dbReference>
<gene>
    <name evidence="3" type="ORF">L195_g012454</name>
    <name evidence="4" type="ORF">L195_g012582</name>
</gene>
<dbReference type="EMBL" id="ASHM01008044">
    <property type="protein sequence ID" value="PNY15875.1"/>
    <property type="molecule type" value="Genomic_DNA"/>
</dbReference>
<evidence type="ECO:0000313" key="5">
    <source>
        <dbReference type="Proteomes" id="UP000236291"/>
    </source>
</evidence>
<comment type="caution">
    <text evidence="3">The sequence shown here is derived from an EMBL/GenBank/DDBJ whole genome shotgun (WGS) entry which is preliminary data.</text>
</comment>
<dbReference type="Gene3D" id="3.40.50.300">
    <property type="entry name" value="P-loop containing nucleotide triphosphate hydrolases"/>
    <property type="match status" value="1"/>
</dbReference>
<dbReference type="InterPro" id="IPR035897">
    <property type="entry name" value="Toll_tir_struct_dom_sf"/>
</dbReference>
<dbReference type="InterPro" id="IPR000157">
    <property type="entry name" value="TIR_dom"/>
</dbReference>
<dbReference type="GO" id="GO:0006952">
    <property type="term" value="P:defense response"/>
    <property type="evidence" value="ECO:0007669"/>
    <property type="project" value="InterPro"/>
</dbReference>
<dbReference type="InterPro" id="IPR044974">
    <property type="entry name" value="Disease_R_plants"/>
</dbReference>
<dbReference type="AlphaFoldDB" id="A0A2K3PKD3"/>
<dbReference type="SUPFAM" id="SSF52200">
    <property type="entry name" value="Toll/Interleukin receptor TIR domain"/>
    <property type="match status" value="1"/>
</dbReference>
<evidence type="ECO:0000259" key="2">
    <source>
        <dbReference type="PROSITE" id="PS50104"/>
    </source>
</evidence>
<dbReference type="PANTHER" id="PTHR11017:SF259">
    <property type="entry name" value="ADP-RIBOSYL CYCLASE_CYCLIC ADP-RIBOSE HYDROLASE"/>
    <property type="match status" value="1"/>
</dbReference>
<dbReference type="PRINTS" id="PR00364">
    <property type="entry name" value="DISEASERSIST"/>
</dbReference>
<dbReference type="GO" id="GO:0043531">
    <property type="term" value="F:ADP binding"/>
    <property type="evidence" value="ECO:0007669"/>
    <property type="project" value="InterPro"/>
</dbReference>
<reference evidence="3 5" key="1">
    <citation type="journal article" date="2014" name="Am. J. Bot.">
        <title>Genome assembly and annotation for red clover (Trifolium pratense; Fabaceae).</title>
        <authorList>
            <person name="Istvanek J."/>
            <person name="Jaros M."/>
            <person name="Krenek A."/>
            <person name="Repkova J."/>
        </authorList>
    </citation>
    <scope>NUCLEOTIDE SEQUENCE [LARGE SCALE GENOMIC DNA]</scope>
    <source>
        <strain evidence="5">cv. Tatra</strain>
        <tissue evidence="3">Young leaves</tissue>
    </source>
</reference>
<evidence type="ECO:0000256" key="1">
    <source>
        <dbReference type="ARBA" id="ARBA00023027"/>
    </source>
</evidence>
<dbReference type="Proteomes" id="UP000236291">
    <property type="component" value="Unassembled WGS sequence"/>
</dbReference>
<dbReference type="PANTHER" id="PTHR11017">
    <property type="entry name" value="LEUCINE-RICH REPEAT-CONTAINING PROTEIN"/>
    <property type="match status" value="1"/>
</dbReference>
<dbReference type="SMART" id="SM00255">
    <property type="entry name" value="TIR"/>
    <property type="match status" value="1"/>
</dbReference>
<evidence type="ECO:0000313" key="3">
    <source>
        <dbReference type="EMBL" id="PNY15751.1"/>
    </source>
</evidence>
<dbReference type="SUPFAM" id="SSF52540">
    <property type="entry name" value="P-loop containing nucleoside triphosphate hydrolases"/>
    <property type="match status" value="1"/>
</dbReference>
<keyword evidence="1" id="KW-0520">NAD</keyword>
<dbReference type="Gene3D" id="1.10.8.430">
    <property type="entry name" value="Helical domain of apoptotic protease-activating factors"/>
    <property type="match status" value="1"/>
</dbReference>
<dbReference type="STRING" id="57577.A0A2K3PKD3"/>